<gene>
    <name evidence="2" type="ORF">NP589_21380</name>
</gene>
<dbReference type="Proteomes" id="UP001524570">
    <property type="component" value="Unassembled WGS sequence"/>
</dbReference>
<dbReference type="Gene3D" id="3.30.160.390">
    <property type="entry name" value="Integrase, DNA-binding domain"/>
    <property type="match status" value="1"/>
</dbReference>
<protein>
    <submittedName>
        <fullName evidence="2">Arm DNA-binding domain-containing protein</fullName>
    </submittedName>
</protein>
<organism evidence="2 3">
    <name type="scientific">Methylomonas rosea</name>
    <dbReference type="NCBI Taxonomy" id="2952227"/>
    <lineage>
        <taxon>Bacteria</taxon>
        <taxon>Pseudomonadati</taxon>
        <taxon>Pseudomonadota</taxon>
        <taxon>Gammaproteobacteria</taxon>
        <taxon>Methylococcales</taxon>
        <taxon>Methylococcaceae</taxon>
        <taxon>Methylomonas</taxon>
    </lineage>
</organism>
<feature type="domain" description="Integrase DNA-binding" evidence="1">
    <location>
        <begin position="2"/>
        <end position="47"/>
    </location>
</feature>
<dbReference type="InterPro" id="IPR038488">
    <property type="entry name" value="Integrase_DNA-bd_sf"/>
</dbReference>
<keyword evidence="3" id="KW-1185">Reference proteome</keyword>
<dbReference type="EMBL" id="JANIBL010000128">
    <property type="protein sequence ID" value="MCQ8119976.1"/>
    <property type="molecule type" value="Genomic_DNA"/>
</dbReference>
<evidence type="ECO:0000313" key="2">
    <source>
        <dbReference type="EMBL" id="MCQ8119976.1"/>
    </source>
</evidence>
<accession>A0ABT1TYX4</accession>
<dbReference type="Pfam" id="PF13356">
    <property type="entry name" value="Arm-DNA-bind_3"/>
    <property type="match status" value="1"/>
</dbReference>
<name>A0ABT1TYX4_9GAMM</name>
<comment type="caution">
    <text evidence="2">The sequence shown here is derived from an EMBL/GenBank/DDBJ whole genome shotgun (WGS) entry which is preliminary data.</text>
</comment>
<sequence>WWRVDYAINRTRKTLSLGTYPLTSLSEARKKAFELKKAVSEGVDPSEVMIIAALAMA</sequence>
<dbReference type="GO" id="GO:0003677">
    <property type="term" value="F:DNA binding"/>
    <property type="evidence" value="ECO:0007669"/>
    <property type="project" value="UniProtKB-KW"/>
</dbReference>
<feature type="non-terminal residue" evidence="2">
    <location>
        <position position="1"/>
    </location>
</feature>
<dbReference type="RefSeq" id="WP_256608784.1">
    <property type="nucleotide sequence ID" value="NZ_JANIBL010000128.1"/>
</dbReference>
<evidence type="ECO:0000259" key="1">
    <source>
        <dbReference type="Pfam" id="PF13356"/>
    </source>
</evidence>
<proteinExistence type="predicted"/>
<dbReference type="InterPro" id="IPR025166">
    <property type="entry name" value="Integrase_DNA_bind_dom"/>
</dbReference>
<evidence type="ECO:0000313" key="3">
    <source>
        <dbReference type="Proteomes" id="UP001524570"/>
    </source>
</evidence>
<reference evidence="2 3" key="1">
    <citation type="submission" date="2022-07" db="EMBL/GenBank/DDBJ databases">
        <title>Methylomonas rivi sp. nov., Methylomonas rosea sp. nov., Methylomonas aureus sp. nov. and Methylomonas subterranea sp. nov., four novel methanotrophs isolated from a freshwater creek and the deep terrestrial subsurface.</title>
        <authorList>
            <person name="Abin C."/>
            <person name="Sankaranarayanan K."/>
            <person name="Garner C."/>
            <person name="Sindelar R."/>
            <person name="Kotary K."/>
            <person name="Garner R."/>
            <person name="Barclay S."/>
            <person name="Lawson P."/>
            <person name="Krumholz L."/>
        </authorList>
    </citation>
    <scope>NUCLEOTIDE SEQUENCE [LARGE SCALE GENOMIC DNA]</scope>
    <source>
        <strain evidence="2 3">WSC-7</strain>
    </source>
</reference>
<keyword evidence="2" id="KW-0238">DNA-binding</keyword>